<evidence type="ECO:0000256" key="8">
    <source>
        <dbReference type="HAMAP-Rule" id="MF_00101"/>
    </source>
</evidence>
<evidence type="ECO:0000313" key="10">
    <source>
        <dbReference type="EMBL" id="CAA9304545.1"/>
    </source>
</evidence>
<dbReference type="InterPro" id="IPR037143">
    <property type="entry name" value="4-PPantetheinyl_Trfase_dom_sf"/>
</dbReference>
<evidence type="ECO:0000256" key="4">
    <source>
        <dbReference type="ARBA" id="ARBA00022832"/>
    </source>
</evidence>
<name>A0A6J4KFI6_9CHLR</name>
<dbReference type="InterPro" id="IPR004568">
    <property type="entry name" value="Ppantetheine-prot_Trfase_dom"/>
</dbReference>
<dbReference type="EMBL" id="CADCTC010000312">
    <property type="protein sequence ID" value="CAA9304545.1"/>
    <property type="molecule type" value="Genomic_DNA"/>
</dbReference>
<evidence type="ECO:0000259" key="9">
    <source>
        <dbReference type="Pfam" id="PF01648"/>
    </source>
</evidence>
<keyword evidence="5 8" id="KW-0460">Magnesium</keyword>
<dbReference type="Pfam" id="PF01648">
    <property type="entry name" value="ACPS"/>
    <property type="match status" value="1"/>
</dbReference>
<sequence>MPLSVGVDVIEIARVGAVIERWQEKFLERVYTPGELRYCRGRIAELAARFAAKEAISKALGTGIRGLAWRDMEVVPDPLGKPLVRLHDRALQRAKTIGLTEFALSLSHSREYAVAMVVAS</sequence>
<proteinExistence type="inferred from homology"/>
<keyword evidence="1 8" id="KW-0444">Lipid biosynthesis</keyword>
<reference evidence="10" key="1">
    <citation type="submission" date="2020-02" db="EMBL/GenBank/DDBJ databases">
        <authorList>
            <person name="Meier V. D."/>
        </authorList>
    </citation>
    <scope>NUCLEOTIDE SEQUENCE</scope>
    <source>
        <strain evidence="10">AVDCRST_MAG77</strain>
    </source>
</reference>
<dbReference type="InterPro" id="IPR002582">
    <property type="entry name" value="ACPS"/>
</dbReference>
<gene>
    <name evidence="8" type="primary">acpS</name>
    <name evidence="10" type="ORF">AVDCRST_MAG77-6244</name>
</gene>
<evidence type="ECO:0000256" key="1">
    <source>
        <dbReference type="ARBA" id="ARBA00022516"/>
    </source>
</evidence>
<evidence type="ECO:0000256" key="2">
    <source>
        <dbReference type="ARBA" id="ARBA00022679"/>
    </source>
</evidence>
<evidence type="ECO:0000256" key="5">
    <source>
        <dbReference type="ARBA" id="ARBA00022842"/>
    </source>
</evidence>
<dbReference type="GO" id="GO:0000287">
    <property type="term" value="F:magnesium ion binding"/>
    <property type="evidence" value="ECO:0007669"/>
    <property type="project" value="UniProtKB-UniRule"/>
</dbReference>
<keyword evidence="6 8" id="KW-0443">Lipid metabolism</keyword>
<comment type="subcellular location">
    <subcellularLocation>
        <location evidence="8">Cytoplasm</location>
    </subcellularLocation>
</comment>
<evidence type="ECO:0000256" key="6">
    <source>
        <dbReference type="ARBA" id="ARBA00023098"/>
    </source>
</evidence>
<dbReference type="InterPro" id="IPR008278">
    <property type="entry name" value="4-PPantetheinyl_Trfase_dom"/>
</dbReference>
<dbReference type="GO" id="GO:0005737">
    <property type="term" value="C:cytoplasm"/>
    <property type="evidence" value="ECO:0007669"/>
    <property type="project" value="UniProtKB-SubCell"/>
</dbReference>
<feature type="binding site" evidence="8">
    <location>
        <position position="8"/>
    </location>
    <ligand>
        <name>Mg(2+)</name>
        <dbReference type="ChEBI" id="CHEBI:18420"/>
    </ligand>
</feature>
<organism evidence="10">
    <name type="scientific">uncultured Chloroflexota bacterium</name>
    <dbReference type="NCBI Taxonomy" id="166587"/>
    <lineage>
        <taxon>Bacteria</taxon>
        <taxon>Bacillati</taxon>
        <taxon>Chloroflexota</taxon>
        <taxon>environmental samples</taxon>
    </lineage>
</organism>
<dbReference type="Gene3D" id="3.90.470.20">
    <property type="entry name" value="4'-phosphopantetheinyl transferase domain"/>
    <property type="match status" value="1"/>
</dbReference>
<dbReference type="SUPFAM" id="SSF56214">
    <property type="entry name" value="4'-phosphopantetheinyl transferase"/>
    <property type="match status" value="1"/>
</dbReference>
<comment type="cofactor">
    <cofactor evidence="8">
        <name>Mg(2+)</name>
        <dbReference type="ChEBI" id="CHEBI:18420"/>
    </cofactor>
</comment>
<protein>
    <recommendedName>
        <fullName evidence="8">Holo-[acyl-carrier-protein] synthase</fullName>
        <shortName evidence="8">Holo-ACP synthase</shortName>
        <ecNumber evidence="8">2.7.8.7</ecNumber>
    </recommendedName>
    <alternativeName>
        <fullName evidence="8">4'-phosphopantetheinyl transferase AcpS</fullName>
    </alternativeName>
</protein>
<dbReference type="EC" id="2.7.8.7" evidence="8"/>
<feature type="binding site" evidence="8">
    <location>
        <position position="54"/>
    </location>
    <ligand>
        <name>Mg(2+)</name>
        <dbReference type="ChEBI" id="CHEBI:18420"/>
    </ligand>
</feature>
<accession>A0A6J4KFI6</accession>
<evidence type="ECO:0000256" key="7">
    <source>
        <dbReference type="ARBA" id="ARBA00023160"/>
    </source>
</evidence>
<dbReference type="NCBIfam" id="TIGR00556">
    <property type="entry name" value="pantethn_trn"/>
    <property type="match status" value="1"/>
</dbReference>
<dbReference type="GO" id="GO:0008897">
    <property type="term" value="F:holo-[acyl-carrier-protein] synthase activity"/>
    <property type="evidence" value="ECO:0007669"/>
    <property type="project" value="UniProtKB-UniRule"/>
</dbReference>
<comment type="similarity">
    <text evidence="8">Belongs to the P-Pant transferase superfamily. AcpS family.</text>
</comment>
<dbReference type="AlphaFoldDB" id="A0A6J4KFI6"/>
<comment type="catalytic activity">
    <reaction evidence="8">
        <text>apo-[ACP] + CoA = holo-[ACP] + adenosine 3',5'-bisphosphate + H(+)</text>
        <dbReference type="Rhea" id="RHEA:12068"/>
        <dbReference type="Rhea" id="RHEA-COMP:9685"/>
        <dbReference type="Rhea" id="RHEA-COMP:9690"/>
        <dbReference type="ChEBI" id="CHEBI:15378"/>
        <dbReference type="ChEBI" id="CHEBI:29999"/>
        <dbReference type="ChEBI" id="CHEBI:57287"/>
        <dbReference type="ChEBI" id="CHEBI:58343"/>
        <dbReference type="ChEBI" id="CHEBI:64479"/>
        <dbReference type="EC" id="2.7.8.7"/>
    </reaction>
</comment>
<keyword evidence="7 8" id="KW-0275">Fatty acid biosynthesis</keyword>
<evidence type="ECO:0000256" key="3">
    <source>
        <dbReference type="ARBA" id="ARBA00022723"/>
    </source>
</evidence>
<comment type="function">
    <text evidence="8">Transfers the 4'-phosphopantetheine moiety from coenzyme A to a Ser of acyl-carrier-protein.</text>
</comment>
<feature type="domain" description="4'-phosphopantetheinyl transferase" evidence="9">
    <location>
        <begin position="4"/>
        <end position="115"/>
    </location>
</feature>
<keyword evidence="2 8" id="KW-0808">Transferase</keyword>
<keyword evidence="3 8" id="KW-0479">Metal-binding</keyword>
<keyword evidence="4 8" id="KW-0276">Fatty acid metabolism</keyword>
<dbReference type="HAMAP" id="MF_00101">
    <property type="entry name" value="AcpS"/>
    <property type="match status" value="1"/>
</dbReference>
<dbReference type="NCBIfam" id="TIGR00516">
    <property type="entry name" value="acpS"/>
    <property type="match status" value="1"/>
</dbReference>
<keyword evidence="8" id="KW-0963">Cytoplasm</keyword>
<dbReference type="GO" id="GO:0006633">
    <property type="term" value="P:fatty acid biosynthetic process"/>
    <property type="evidence" value="ECO:0007669"/>
    <property type="project" value="UniProtKB-UniRule"/>
</dbReference>